<keyword evidence="2" id="KW-1185">Reference proteome</keyword>
<evidence type="ECO:0000313" key="1">
    <source>
        <dbReference type="EMBL" id="MBD8037127.1"/>
    </source>
</evidence>
<organism evidence="1 2">
    <name type="scientific">Solibacillus faecavium</name>
    <dbReference type="NCBI Taxonomy" id="2762221"/>
    <lineage>
        <taxon>Bacteria</taxon>
        <taxon>Bacillati</taxon>
        <taxon>Bacillota</taxon>
        <taxon>Bacilli</taxon>
        <taxon>Bacillales</taxon>
        <taxon>Caryophanaceae</taxon>
        <taxon>Solibacillus</taxon>
    </lineage>
</organism>
<dbReference type="RefSeq" id="WP_191700197.1">
    <property type="nucleotide sequence ID" value="NZ_JACSPZ010000004.1"/>
</dbReference>
<evidence type="ECO:0000313" key="2">
    <source>
        <dbReference type="Proteomes" id="UP000619101"/>
    </source>
</evidence>
<dbReference type="Proteomes" id="UP000619101">
    <property type="component" value="Unassembled WGS sequence"/>
</dbReference>
<sequence>MTQILEELESLDEQLVYDIEDLIRITKFKEDMLKEYFLHDPRILRWQRRGKTRGKRVWLAKETRNAIREIMLNEWPS</sequence>
<gene>
    <name evidence="1" type="ORF">H9635_10250</name>
</gene>
<comment type="caution">
    <text evidence="1">The sequence shown here is derived from an EMBL/GenBank/DDBJ whole genome shotgun (WGS) entry which is preliminary data.</text>
</comment>
<proteinExistence type="predicted"/>
<reference evidence="1 2" key="1">
    <citation type="submission" date="2020-08" db="EMBL/GenBank/DDBJ databases">
        <title>A Genomic Blueprint of the Chicken Gut Microbiome.</title>
        <authorList>
            <person name="Gilroy R."/>
            <person name="Ravi A."/>
            <person name="Getino M."/>
            <person name="Pursley I."/>
            <person name="Horton D.L."/>
            <person name="Alikhan N.-F."/>
            <person name="Baker D."/>
            <person name="Gharbi K."/>
            <person name="Hall N."/>
            <person name="Watson M."/>
            <person name="Adriaenssens E.M."/>
            <person name="Foster-Nyarko E."/>
            <person name="Jarju S."/>
            <person name="Secka A."/>
            <person name="Antonio M."/>
            <person name="Oren A."/>
            <person name="Chaudhuri R."/>
            <person name="La Ragione R.M."/>
            <person name="Hildebrand F."/>
            <person name="Pallen M.J."/>
        </authorList>
    </citation>
    <scope>NUCLEOTIDE SEQUENCE [LARGE SCALE GENOMIC DNA]</scope>
    <source>
        <strain evidence="1 2">A46</strain>
    </source>
</reference>
<name>A0ABR8XYW0_9BACL</name>
<protein>
    <submittedName>
        <fullName evidence="1">Uncharacterized protein</fullName>
    </submittedName>
</protein>
<dbReference type="EMBL" id="JACSPZ010000004">
    <property type="protein sequence ID" value="MBD8037127.1"/>
    <property type="molecule type" value="Genomic_DNA"/>
</dbReference>
<accession>A0ABR8XYW0</accession>